<gene>
    <name evidence="2" type="ORF">COJ50_21265</name>
</gene>
<keyword evidence="1" id="KW-0812">Transmembrane</keyword>
<evidence type="ECO:0000313" key="2">
    <source>
        <dbReference type="EMBL" id="PFN20591.1"/>
    </source>
</evidence>
<name>A0A2B1K374_BACCE</name>
<evidence type="ECO:0000313" key="3">
    <source>
        <dbReference type="Proteomes" id="UP000225182"/>
    </source>
</evidence>
<dbReference type="AlphaFoldDB" id="A0A2B1K374"/>
<keyword evidence="1" id="KW-0472">Membrane</keyword>
<dbReference type="Proteomes" id="UP000225182">
    <property type="component" value="Unassembled WGS sequence"/>
</dbReference>
<keyword evidence="1" id="KW-1133">Transmembrane helix</keyword>
<evidence type="ECO:0000256" key="1">
    <source>
        <dbReference type="SAM" id="Phobius"/>
    </source>
</evidence>
<proteinExistence type="predicted"/>
<sequence length="98" mass="11524">MLLLLSSLLPAPSKFLLRKIIKIETPIKRRKLPSIMDSSISVESDFNSYYVVIILYHIICFYEMICFCFKYKLKTCVFAIPLIYMNIVHKKIGKEDNK</sequence>
<comment type="caution">
    <text evidence="2">The sequence shown here is derived from an EMBL/GenBank/DDBJ whole genome shotgun (WGS) entry which is preliminary data.</text>
</comment>
<dbReference type="EMBL" id="NUYN01000037">
    <property type="protein sequence ID" value="PFN20591.1"/>
    <property type="molecule type" value="Genomic_DNA"/>
</dbReference>
<accession>A0A2B1K374</accession>
<feature type="transmembrane region" description="Helical" evidence="1">
    <location>
        <begin position="49"/>
        <end position="69"/>
    </location>
</feature>
<organism evidence="2 3">
    <name type="scientific">Bacillus cereus</name>
    <dbReference type="NCBI Taxonomy" id="1396"/>
    <lineage>
        <taxon>Bacteria</taxon>
        <taxon>Bacillati</taxon>
        <taxon>Bacillota</taxon>
        <taxon>Bacilli</taxon>
        <taxon>Bacillales</taxon>
        <taxon>Bacillaceae</taxon>
        <taxon>Bacillus</taxon>
        <taxon>Bacillus cereus group</taxon>
    </lineage>
</organism>
<reference evidence="2 3" key="1">
    <citation type="submission" date="2017-09" db="EMBL/GenBank/DDBJ databases">
        <title>Large-scale bioinformatics analysis of Bacillus genomes uncovers conserved roles of natural products in bacterial physiology.</title>
        <authorList>
            <consortium name="Agbiome Team Llc"/>
            <person name="Bleich R.M."/>
            <person name="Grubbs K.J."/>
            <person name="Santa Maria K.C."/>
            <person name="Allen S.E."/>
            <person name="Farag S."/>
            <person name="Shank E.A."/>
            <person name="Bowers A."/>
        </authorList>
    </citation>
    <scope>NUCLEOTIDE SEQUENCE [LARGE SCALE GENOMIC DNA]</scope>
    <source>
        <strain evidence="2 3">AFS076905</strain>
    </source>
</reference>
<protein>
    <submittedName>
        <fullName evidence="2">Uncharacterized protein</fullName>
    </submittedName>
</protein>